<feature type="transmembrane region" description="Helical" evidence="1">
    <location>
        <begin position="16"/>
        <end position="34"/>
    </location>
</feature>
<dbReference type="EMBL" id="CP032157">
    <property type="protein sequence ID" value="AXY78279.1"/>
    <property type="molecule type" value="Genomic_DNA"/>
</dbReference>
<keyword evidence="1" id="KW-0812">Transmembrane</keyword>
<evidence type="ECO:0000313" key="4">
    <source>
        <dbReference type="Proteomes" id="UP000263900"/>
    </source>
</evidence>
<accession>A0A3B7MYI4</accession>
<keyword evidence="4" id="KW-1185">Reference proteome</keyword>
<dbReference type="Proteomes" id="UP000263900">
    <property type="component" value="Chromosome"/>
</dbReference>
<dbReference type="InterPro" id="IPR002881">
    <property type="entry name" value="DUF58"/>
</dbReference>
<proteinExistence type="predicted"/>
<feature type="transmembrane region" description="Helical" evidence="1">
    <location>
        <begin position="40"/>
        <end position="61"/>
    </location>
</feature>
<keyword evidence="1" id="KW-1133">Transmembrane helix</keyword>
<dbReference type="AlphaFoldDB" id="A0A3B7MYI4"/>
<feature type="domain" description="DUF58" evidence="2">
    <location>
        <begin position="208"/>
        <end position="382"/>
    </location>
</feature>
<evidence type="ECO:0000313" key="3">
    <source>
        <dbReference type="EMBL" id="AXY78279.1"/>
    </source>
</evidence>
<organism evidence="3 4">
    <name type="scientific">Paraflavitalea soli</name>
    <dbReference type="NCBI Taxonomy" id="2315862"/>
    <lineage>
        <taxon>Bacteria</taxon>
        <taxon>Pseudomonadati</taxon>
        <taxon>Bacteroidota</taxon>
        <taxon>Chitinophagia</taxon>
        <taxon>Chitinophagales</taxon>
        <taxon>Chitinophagaceae</taxon>
        <taxon>Paraflavitalea</taxon>
    </lineage>
</organism>
<dbReference type="OrthoDB" id="845740at2"/>
<sequence>MRFYNNYIKPLYFSRRFYWSLAVVIALFLVSYAWPFLFRIGQLAFLFVAVVMLLDYVNLFFNRKGVTAVRELTERFSNGDENKVQLVLKNHYHFRVHLKVIDEIPIQFQRRDFELSTSLAGEEQQRLVYQLRPVERGEYIFHDTNLFIKSPLNVVVRRIKIEQEQMIKVFPSYLALRQFELMAHSNNLAEAGSRKLRKIGHSLEFEQIKEYVTGDDIRSINWKATARKGGQLMVNNFMDERSQQVYCVIDKGRVMKMPFEGMTLLDYAINATLILSRVALIRQDKAGLLTFAEQIGHFLPADRKAAQMGNILEALYNQQTKFLETDFEKLYALIRSRVTQRSLIVLFTNFESLAGLQRQLPYIRSIARSHLVLVVFFENTELRQLTEARANDIESVYVKTIAEKFIHEKKLMVKELQQHGILTILTAPENLTVNTINKYLELKAKQAI</sequence>
<protein>
    <submittedName>
        <fullName evidence="3">DUF58 domain-containing protein</fullName>
    </submittedName>
</protein>
<dbReference type="PANTHER" id="PTHR33608:SF3">
    <property type="entry name" value="SLR2013 PROTEIN"/>
    <property type="match status" value="1"/>
</dbReference>
<dbReference type="Pfam" id="PF01882">
    <property type="entry name" value="DUF58"/>
    <property type="match status" value="1"/>
</dbReference>
<evidence type="ECO:0000256" key="1">
    <source>
        <dbReference type="SAM" id="Phobius"/>
    </source>
</evidence>
<dbReference type="RefSeq" id="WP_119054151.1">
    <property type="nucleotide sequence ID" value="NZ_CP032157.1"/>
</dbReference>
<evidence type="ECO:0000259" key="2">
    <source>
        <dbReference type="Pfam" id="PF01882"/>
    </source>
</evidence>
<reference evidence="3 4" key="1">
    <citation type="submission" date="2018-09" db="EMBL/GenBank/DDBJ databases">
        <title>Genome sequencing of strain 6GH32-13.</title>
        <authorList>
            <person name="Weon H.-Y."/>
            <person name="Heo J."/>
            <person name="Kwon S.-W."/>
        </authorList>
    </citation>
    <scope>NUCLEOTIDE SEQUENCE [LARGE SCALE GENOMIC DNA]</scope>
    <source>
        <strain evidence="3 4">5GH32-13</strain>
    </source>
</reference>
<dbReference type="SUPFAM" id="SSF53300">
    <property type="entry name" value="vWA-like"/>
    <property type="match status" value="1"/>
</dbReference>
<dbReference type="PANTHER" id="PTHR33608">
    <property type="entry name" value="BLL2464 PROTEIN"/>
    <property type="match status" value="1"/>
</dbReference>
<keyword evidence="1" id="KW-0472">Membrane</keyword>
<name>A0A3B7MYI4_9BACT</name>
<gene>
    <name evidence="3" type="ORF">D3H65_31665</name>
</gene>
<dbReference type="InterPro" id="IPR036465">
    <property type="entry name" value="vWFA_dom_sf"/>
</dbReference>
<dbReference type="KEGG" id="pseg:D3H65_31665"/>